<evidence type="ECO:0000256" key="5">
    <source>
        <dbReference type="ARBA" id="ARBA00022927"/>
    </source>
</evidence>
<evidence type="ECO:0000256" key="10">
    <source>
        <dbReference type="SAM" id="Phobius"/>
    </source>
</evidence>
<dbReference type="HOGENOM" id="CLU_209440_1_1_1"/>
<evidence type="ECO:0000313" key="11">
    <source>
        <dbReference type="EMBL" id="CCH60334.1"/>
    </source>
</evidence>
<evidence type="ECO:0000256" key="4">
    <source>
        <dbReference type="ARBA" id="ARBA00022787"/>
    </source>
</evidence>
<evidence type="ECO:0000313" key="12">
    <source>
        <dbReference type="Proteomes" id="UP000002866"/>
    </source>
</evidence>
<comment type="similarity">
    <text evidence="9">Belongs to the Tom5 family.</text>
</comment>
<dbReference type="OrthoDB" id="3999796at2759"/>
<evidence type="ECO:0000256" key="3">
    <source>
        <dbReference type="ARBA" id="ARBA00022692"/>
    </source>
</evidence>
<dbReference type="FunCoup" id="I2H1T2">
    <property type="interactions" value="37"/>
</dbReference>
<dbReference type="EMBL" id="HE806318">
    <property type="protein sequence ID" value="CCH60334.1"/>
    <property type="molecule type" value="Genomic_DNA"/>
</dbReference>
<evidence type="ECO:0000256" key="1">
    <source>
        <dbReference type="ARBA" id="ARBA00004572"/>
    </source>
</evidence>
<sequence>MFGLPQPEPTEEERKAQEEQSFLVVRNAACAAALLWFSPVVWNFVKRQWK</sequence>
<keyword evidence="12" id="KW-1185">Reference proteome</keyword>
<keyword evidence="2" id="KW-0813">Transport</keyword>
<keyword evidence="3 10" id="KW-0812">Transmembrane</keyword>
<dbReference type="KEGG" id="tbl:TBLA_0C05370"/>
<dbReference type="GeneID" id="14495314"/>
<dbReference type="InParanoid" id="I2H1T2"/>
<name>I2H1T2_HENB6</name>
<reference evidence="11 12" key="1">
    <citation type="journal article" date="2011" name="Proc. Natl. Acad. Sci. U.S.A.">
        <title>Evolutionary erosion of yeast sex chromosomes by mating-type switching accidents.</title>
        <authorList>
            <person name="Gordon J.L."/>
            <person name="Armisen D."/>
            <person name="Proux-Wera E."/>
            <person name="Oheigeartaigh S.S."/>
            <person name="Byrne K.P."/>
            <person name="Wolfe K.H."/>
        </authorList>
    </citation>
    <scope>NUCLEOTIDE SEQUENCE [LARGE SCALE GENOMIC DNA]</scope>
    <source>
        <strain evidence="12">ATCC 34711 / CBS 6284 / DSM 70876 / NBRC 10599 / NRRL Y-10934 / UCD 77-7</strain>
    </source>
</reference>
<keyword evidence="4" id="KW-1000">Mitochondrion outer membrane</keyword>
<dbReference type="GO" id="GO:0015031">
    <property type="term" value="P:protein transport"/>
    <property type="evidence" value="ECO:0007669"/>
    <property type="project" value="UniProtKB-KW"/>
</dbReference>
<evidence type="ECO:0000256" key="2">
    <source>
        <dbReference type="ARBA" id="ARBA00022448"/>
    </source>
</evidence>
<keyword evidence="6 10" id="KW-1133">Transmembrane helix</keyword>
<gene>
    <name evidence="11" type="primary">TBLA0C05370</name>
    <name evidence="11" type="ORF">TBLA_0C05370</name>
</gene>
<feature type="transmembrane region" description="Helical" evidence="10">
    <location>
        <begin position="24"/>
        <end position="45"/>
    </location>
</feature>
<keyword evidence="7" id="KW-0496">Mitochondrion</keyword>
<evidence type="ECO:0000256" key="8">
    <source>
        <dbReference type="ARBA" id="ARBA00023136"/>
    </source>
</evidence>
<dbReference type="Proteomes" id="UP000002866">
    <property type="component" value="Chromosome 3"/>
</dbReference>
<accession>I2H1T2</accession>
<dbReference type="AlphaFoldDB" id="I2H1T2"/>
<keyword evidence="8 10" id="KW-0472">Membrane</keyword>
<evidence type="ECO:0008006" key="13">
    <source>
        <dbReference type="Google" id="ProtNLM"/>
    </source>
</evidence>
<dbReference type="Pfam" id="PF10642">
    <property type="entry name" value="Tom5"/>
    <property type="match status" value="1"/>
</dbReference>
<dbReference type="GO" id="GO:0005741">
    <property type="term" value="C:mitochondrial outer membrane"/>
    <property type="evidence" value="ECO:0007669"/>
    <property type="project" value="UniProtKB-SubCell"/>
</dbReference>
<dbReference type="GO" id="GO:0006626">
    <property type="term" value="P:protein targeting to mitochondrion"/>
    <property type="evidence" value="ECO:0007669"/>
    <property type="project" value="UniProtKB-ARBA"/>
</dbReference>
<dbReference type="OMA" id="SPIVWHF"/>
<proteinExistence type="inferred from homology"/>
<keyword evidence="5" id="KW-0653">Protein transport</keyword>
<evidence type="ECO:0000256" key="9">
    <source>
        <dbReference type="ARBA" id="ARBA00025716"/>
    </source>
</evidence>
<evidence type="ECO:0000256" key="7">
    <source>
        <dbReference type="ARBA" id="ARBA00023128"/>
    </source>
</evidence>
<organism evidence="11 12">
    <name type="scientific">Henningerozyma blattae (strain ATCC 34711 / CBS 6284 / DSM 70876 / NBRC 10599 / NRRL Y-10934 / UCD 77-7)</name>
    <name type="common">Yeast</name>
    <name type="synonym">Tetrapisispora blattae</name>
    <dbReference type="NCBI Taxonomy" id="1071380"/>
    <lineage>
        <taxon>Eukaryota</taxon>
        <taxon>Fungi</taxon>
        <taxon>Dikarya</taxon>
        <taxon>Ascomycota</taxon>
        <taxon>Saccharomycotina</taxon>
        <taxon>Saccharomycetes</taxon>
        <taxon>Saccharomycetales</taxon>
        <taxon>Saccharomycetaceae</taxon>
        <taxon>Henningerozyma</taxon>
    </lineage>
</organism>
<comment type="subcellular location">
    <subcellularLocation>
        <location evidence="1">Mitochondrion outer membrane</location>
        <topology evidence="1">Single-pass membrane protein</topology>
    </subcellularLocation>
</comment>
<dbReference type="RefSeq" id="XP_004179853.1">
    <property type="nucleotide sequence ID" value="XM_004179805.1"/>
</dbReference>
<dbReference type="InterPro" id="IPR019603">
    <property type="entry name" value="Tom5"/>
</dbReference>
<protein>
    <recommendedName>
        <fullName evidence="13">Mitochondrial import receptor subunit TOM5</fullName>
    </recommendedName>
</protein>
<evidence type="ECO:0000256" key="6">
    <source>
        <dbReference type="ARBA" id="ARBA00022989"/>
    </source>
</evidence>